<proteinExistence type="predicted"/>
<keyword evidence="2" id="KW-1185">Reference proteome</keyword>
<gene>
    <name evidence="1" type="ORF">N3K66_001326</name>
</gene>
<protein>
    <submittedName>
        <fullName evidence="1">Uncharacterized protein</fullName>
    </submittedName>
</protein>
<organism evidence="1 2">
    <name type="scientific">Trichothecium roseum</name>
    <dbReference type="NCBI Taxonomy" id="47278"/>
    <lineage>
        <taxon>Eukaryota</taxon>
        <taxon>Fungi</taxon>
        <taxon>Dikarya</taxon>
        <taxon>Ascomycota</taxon>
        <taxon>Pezizomycotina</taxon>
        <taxon>Sordariomycetes</taxon>
        <taxon>Hypocreomycetidae</taxon>
        <taxon>Hypocreales</taxon>
        <taxon>Hypocreales incertae sedis</taxon>
        <taxon>Trichothecium</taxon>
    </lineage>
</organism>
<sequence>MPFVGVTDPVSSRKRRWHDDNEEGEDEENAQQRLYHHHLYSADADSQQDILLLNQHHRPRKSLPRPKRTRLAAADGDVDVEYHDDYAGYHQHHLHDHRKREKGGSRSAPLTPCHICHRKPTKKSHLDSFADCEGCGQRTCFVCIRQCYGRTAGHDSVLSEQEVLSRSFHMDDAPPLVDDDSNGNGNGGVRESEREMKGWDAGGHRGVVCSRCCVERGLEGDVACLGCLSSMEAVCE</sequence>
<dbReference type="Proteomes" id="UP001163324">
    <property type="component" value="Chromosome 1"/>
</dbReference>
<reference evidence="1" key="1">
    <citation type="submission" date="2022-10" db="EMBL/GenBank/DDBJ databases">
        <title>Complete Genome of Trichothecium roseum strain YXFP-22015, a Plant Pathogen Isolated from Citrus.</title>
        <authorList>
            <person name="Wang Y."/>
            <person name="Zhu L."/>
        </authorList>
    </citation>
    <scope>NUCLEOTIDE SEQUENCE</scope>
    <source>
        <strain evidence="1">YXFP-22015</strain>
    </source>
</reference>
<evidence type="ECO:0000313" key="2">
    <source>
        <dbReference type="Proteomes" id="UP001163324"/>
    </source>
</evidence>
<accession>A0ACC0VEB8</accession>
<evidence type="ECO:0000313" key="1">
    <source>
        <dbReference type="EMBL" id="KAI9904797.1"/>
    </source>
</evidence>
<dbReference type="EMBL" id="CM047940">
    <property type="protein sequence ID" value="KAI9904797.1"/>
    <property type="molecule type" value="Genomic_DNA"/>
</dbReference>
<name>A0ACC0VEB8_9HYPO</name>
<comment type="caution">
    <text evidence="1">The sequence shown here is derived from an EMBL/GenBank/DDBJ whole genome shotgun (WGS) entry which is preliminary data.</text>
</comment>